<gene>
    <name evidence="1" type="ORF">FWILDA_LOCUS8763</name>
</gene>
<proteinExistence type="predicted"/>
<dbReference type="OrthoDB" id="10465565at2759"/>
<name>A0A9W4WQ84_9GLOM</name>
<protein>
    <submittedName>
        <fullName evidence="1">1675_t:CDS:1</fullName>
    </submittedName>
</protein>
<evidence type="ECO:0000313" key="2">
    <source>
        <dbReference type="Proteomes" id="UP001153678"/>
    </source>
</evidence>
<comment type="caution">
    <text evidence="1">The sequence shown here is derived from an EMBL/GenBank/DDBJ whole genome shotgun (WGS) entry which is preliminary data.</text>
</comment>
<dbReference type="EMBL" id="CAMKVN010001922">
    <property type="protein sequence ID" value="CAI2178789.1"/>
    <property type="molecule type" value="Genomic_DNA"/>
</dbReference>
<sequence>REGHFRIRSLNTSLIADEIVSISETEFESFGKVDEIINDSTKYFQPKLKTFCAIDLLIPLNQLSQMTVSQWLGKVLSEKMRLYFVVPEDI</sequence>
<dbReference type="AlphaFoldDB" id="A0A9W4WQ84"/>
<accession>A0A9W4WQ84</accession>
<feature type="non-terminal residue" evidence="1">
    <location>
        <position position="1"/>
    </location>
</feature>
<evidence type="ECO:0000313" key="1">
    <source>
        <dbReference type="EMBL" id="CAI2178789.1"/>
    </source>
</evidence>
<keyword evidence="2" id="KW-1185">Reference proteome</keyword>
<dbReference type="Proteomes" id="UP001153678">
    <property type="component" value="Unassembled WGS sequence"/>
</dbReference>
<reference evidence="1" key="1">
    <citation type="submission" date="2022-08" db="EMBL/GenBank/DDBJ databases">
        <authorList>
            <person name="Kallberg Y."/>
            <person name="Tangrot J."/>
            <person name="Rosling A."/>
        </authorList>
    </citation>
    <scope>NUCLEOTIDE SEQUENCE</scope>
    <source>
        <strain evidence="1">Wild A</strain>
    </source>
</reference>
<organism evidence="1 2">
    <name type="scientific">Funneliformis geosporum</name>
    <dbReference type="NCBI Taxonomy" id="1117311"/>
    <lineage>
        <taxon>Eukaryota</taxon>
        <taxon>Fungi</taxon>
        <taxon>Fungi incertae sedis</taxon>
        <taxon>Mucoromycota</taxon>
        <taxon>Glomeromycotina</taxon>
        <taxon>Glomeromycetes</taxon>
        <taxon>Glomerales</taxon>
        <taxon>Glomeraceae</taxon>
        <taxon>Funneliformis</taxon>
    </lineage>
</organism>